<dbReference type="AlphaFoldDB" id="A0A4R2JL61"/>
<comment type="caution">
    <text evidence="1">The sequence shown here is derived from an EMBL/GenBank/DDBJ whole genome shotgun (WGS) entry which is preliminary data.</text>
</comment>
<keyword evidence="2" id="KW-1185">Reference proteome</keyword>
<protein>
    <submittedName>
        <fullName evidence="1">Uncharacterized protein</fullName>
    </submittedName>
</protein>
<sequence length="233" mass="23752">MGNDTIELPSIVPMEYRPDQVGALAAIPVMRKDRGITKRRILMNTTLNPSPRRRGAMAKASVVAPLIALGALLPAPAAQAAVGSVTCTGSSHAAYNPGLTLTPQTITVTETDTVPNCTSTDSTLTSVITAGPYSYPVANAGCNYAMVIPVGGGSLTVHWNNGQTSTLTGLVNELTATGGIVQNIAVGTVTAGEFTGAAATITYAYPLVNTLQCLAPGGLTSQDGTILVQIIGV</sequence>
<proteinExistence type="predicted"/>
<accession>A0A4R2JL61</accession>
<evidence type="ECO:0000313" key="1">
    <source>
        <dbReference type="EMBL" id="TCO60761.1"/>
    </source>
</evidence>
<reference evidence="1 2" key="1">
    <citation type="submission" date="2019-03" db="EMBL/GenBank/DDBJ databases">
        <title>Genomic Encyclopedia of Type Strains, Phase IV (KMG-IV): sequencing the most valuable type-strain genomes for metagenomic binning, comparative biology and taxonomic classification.</title>
        <authorList>
            <person name="Goeker M."/>
        </authorList>
    </citation>
    <scope>NUCLEOTIDE SEQUENCE [LARGE SCALE GENOMIC DNA]</scope>
    <source>
        <strain evidence="1 2">DSM 45934</strain>
    </source>
</reference>
<gene>
    <name evidence="1" type="ORF">EV192_103336</name>
</gene>
<dbReference type="Proteomes" id="UP000295680">
    <property type="component" value="Unassembled WGS sequence"/>
</dbReference>
<name>A0A4R2JL61_9PSEU</name>
<dbReference type="EMBL" id="SLWS01000003">
    <property type="protein sequence ID" value="TCO60761.1"/>
    <property type="molecule type" value="Genomic_DNA"/>
</dbReference>
<organism evidence="1 2">
    <name type="scientific">Actinocrispum wychmicini</name>
    <dbReference type="NCBI Taxonomy" id="1213861"/>
    <lineage>
        <taxon>Bacteria</taxon>
        <taxon>Bacillati</taxon>
        <taxon>Actinomycetota</taxon>
        <taxon>Actinomycetes</taxon>
        <taxon>Pseudonocardiales</taxon>
        <taxon>Pseudonocardiaceae</taxon>
        <taxon>Actinocrispum</taxon>
    </lineage>
</organism>
<evidence type="ECO:0000313" key="2">
    <source>
        <dbReference type="Proteomes" id="UP000295680"/>
    </source>
</evidence>